<dbReference type="InterPro" id="IPR014027">
    <property type="entry name" value="UDP-Glc/GDP-Man_DH_C"/>
</dbReference>
<dbReference type="InterPro" id="IPR001732">
    <property type="entry name" value="UDP-Glc/GDP-Man_DH_N"/>
</dbReference>
<protein>
    <submittedName>
        <fullName evidence="5">Nucleotide sugar dehydrogenase</fullName>
    </submittedName>
</protein>
<dbReference type="Pfam" id="PF03720">
    <property type="entry name" value="UDPG_MGDP_dh_C"/>
    <property type="match status" value="1"/>
</dbReference>
<dbReference type="PANTHER" id="PTHR43491:SF1">
    <property type="entry name" value="UDP-N-ACETYL-D-MANNOSAMINE DEHYDROGENASE"/>
    <property type="match status" value="1"/>
</dbReference>
<evidence type="ECO:0000256" key="1">
    <source>
        <dbReference type="ARBA" id="ARBA00023002"/>
    </source>
</evidence>
<comment type="similarity">
    <text evidence="3">Belongs to the UDP-glucose/GDP-mannose dehydrogenase family.</text>
</comment>
<dbReference type="Proteomes" id="UP000544110">
    <property type="component" value="Unassembled WGS sequence"/>
</dbReference>
<reference evidence="5 6" key="1">
    <citation type="submission" date="2020-07" db="EMBL/GenBank/DDBJ databases">
        <title>Sequencing the genomes of 1000 actinobacteria strains.</title>
        <authorList>
            <person name="Klenk H.-P."/>
        </authorList>
    </citation>
    <scope>NUCLEOTIDE SEQUENCE [LARGE SCALE GENOMIC DNA]</scope>
    <source>
        <strain evidence="5 6">DSM 24552</strain>
    </source>
</reference>
<keyword evidence="2" id="KW-0520">NAD</keyword>
<dbReference type="Gene3D" id="3.40.50.720">
    <property type="entry name" value="NAD(P)-binding Rossmann-like Domain"/>
    <property type="match status" value="2"/>
</dbReference>
<keyword evidence="6" id="KW-1185">Reference proteome</keyword>
<dbReference type="InterPro" id="IPR036291">
    <property type="entry name" value="NAD(P)-bd_dom_sf"/>
</dbReference>
<dbReference type="GO" id="GO:0051287">
    <property type="term" value="F:NAD binding"/>
    <property type="evidence" value="ECO:0007669"/>
    <property type="project" value="InterPro"/>
</dbReference>
<dbReference type="PIRSF" id="PIRSF500136">
    <property type="entry name" value="UDP_ManNAc_DH"/>
    <property type="match status" value="1"/>
</dbReference>
<dbReference type="InterPro" id="IPR008927">
    <property type="entry name" value="6-PGluconate_DH-like_C_sf"/>
</dbReference>
<dbReference type="PANTHER" id="PTHR43491">
    <property type="entry name" value="UDP-N-ACETYL-D-MANNOSAMINE DEHYDROGENASE"/>
    <property type="match status" value="1"/>
</dbReference>
<dbReference type="InterPro" id="IPR014026">
    <property type="entry name" value="UDP-Glc/GDP-Man_DH_dimer"/>
</dbReference>
<dbReference type="SUPFAM" id="SSF48179">
    <property type="entry name" value="6-phosphogluconate dehydrogenase C-terminal domain-like"/>
    <property type="match status" value="1"/>
</dbReference>
<dbReference type="SMART" id="SM00984">
    <property type="entry name" value="UDPG_MGDP_dh_C"/>
    <property type="match status" value="1"/>
</dbReference>
<gene>
    <name evidence="5" type="ORF">BJ989_001007</name>
</gene>
<evidence type="ECO:0000259" key="4">
    <source>
        <dbReference type="SMART" id="SM00984"/>
    </source>
</evidence>
<evidence type="ECO:0000256" key="3">
    <source>
        <dbReference type="PIRNR" id="PIRNR000124"/>
    </source>
</evidence>
<dbReference type="EMBL" id="JACCAC010000001">
    <property type="protein sequence ID" value="NYG54703.1"/>
    <property type="molecule type" value="Genomic_DNA"/>
</dbReference>
<dbReference type="Pfam" id="PF00984">
    <property type="entry name" value="UDPG_MGDP_dh"/>
    <property type="match status" value="1"/>
</dbReference>
<name>A0A7Y9UJW9_9ACTN</name>
<evidence type="ECO:0000313" key="5">
    <source>
        <dbReference type="EMBL" id="NYG54703.1"/>
    </source>
</evidence>
<dbReference type="InterPro" id="IPR028359">
    <property type="entry name" value="UDP_ManNAc/GlcNAc_DH"/>
</dbReference>
<comment type="caution">
    <text evidence="5">The sequence shown here is derived from an EMBL/GenBank/DDBJ whole genome shotgun (WGS) entry which is preliminary data.</text>
</comment>
<dbReference type="InterPro" id="IPR036220">
    <property type="entry name" value="UDP-Glc/GDP-Man_DH_C_sf"/>
</dbReference>
<dbReference type="SUPFAM" id="SSF51735">
    <property type="entry name" value="NAD(P)-binding Rossmann-fold domains"/>
    <property type="match status" value="1"/>
</dbReference>
<dbReference type="PIRSF" id="PIRSF000124">
    <property type="entry name" value="UDPglc_GDPman_dh"/>
    <property type="match status" value="1"/>
</dbReference>
<dbReference type="AlphaFoldDB" id="A0A7Y9UJW9"/>
<dbReference type="GO" id="GO:0016628">
    <property type="term" value="F:oxidoreductase activity, acting on the CH-CH group of donors, NAD or NADP as acceptor"/>
    <property type="evidence" value="ECO:0007669"/>
    <property type="project" value="InterPro"/>
</dbReference>
<organism evidence="5 6">
    <name type="scientific">Nocardioides perillae</name>
    <dbReference type="NCBI Taxonomy" id="1119534"/>
    <lineage>
        <taxon>Bacteria</taxon>
        <taxon>Bacillati</taxon>
        <taxon>Actinomycetota</taxon>
        <taxon>Actinomycetes</taxon>
        <taxon>Propionibacteriales</taxon>
        <taxon>Nocardioidaceae</taxon>
        <taxon>Nocardioides</taxon>
    </lineage>
</organism>
<feature type="domain" description="UDP-glucose/GDP-mannose dehydrogenase C-terminal" evidence="4">
    <location>
        <begin position="317"/>
        <end position="412"/>
    </location>
</feature>
<evidence type="ECO:0000256" key="2">
    <source>
        <dbReference type="ARBA" id="ARBA00023027"/>
    </source>
</evidence>
<dbReference type="SUPFAM" id="SSF52413">
    <property type="entry name" value="UDP-glucose/GDP-mannose dehydrogenase C-terminal domain"/>
    <property type="match status" value="1"/>
</dbReference>
<proteinExistence type="inferred from homology"/>
<sequence>MYQFGVVGLGYVGLPLAHAAVEAGLRGVGVDASSAVVDGLRSGRSHVDDLDDAQVAGMLGRGFVATVDPSPLASCEVIVICVPTPLSDEGGPDLTAVRAAAEMVRDNLRTGALVILESTTWPGTTEELLQPILESRGAQAGVDFHLAYSPERIDPGNPTFNVRNTPKVVGGVTSQCREKATAFYAQFVDTIVPAAGTREAEMAKLLENTYRQVNIALVNEMAKFSRELGIDIWNVISCAATKPFGYQAFHPGPGVGGHCIPIDPSYLSHRVQAELGYPFRFVELAQEVNRSMPRYVRDRAQALLNDRGLPIRGSKILILGVTYKAGISDQRESPAIPLARQLLSLGAELQFYDPFVQEWKAPGVTLARVLDVELALRECDLAIVMQPHQSYGPDVLNRSRAFVLDARGSSQGDRIEKL</sequence>
<keyword evidence="1" id="KW-0560">Oxidoreductase</keyword>
<accession>A0A7Y9UJW9</accession>
<dbReference type="GO" id="GO:0016616">
    <property type="term" value="F:oxidoreductase activity, acting on the CH-OH group of donors, NAD or NADP as acceptor"/>
    <property type="evidence" value="ECO:0007669"/>
    <property type="project" value="InterPro"/>
</dbReference>
<dbReference type="InterPro" id="IPR017476">
    <property type="entry name" value="UDP-Glc/GDP-Man"/>
</dbReference>
<dbReference type="NCBIfam" id="TIGR03026">
    <property type="entry name" value="NDP-sugDHase"/>
    <property type="match status" value="1"/>
</dbReference>
<dbReference type="Pfam" id="PF03721">
    <property type="entry name" value="UDPG_MGDP_dh_N"/>
    <property type="match status" value="1"/>
</dbReference>
<dbReference type="RefSeq" id="WP_179517273.1">
    <property type="nucleotide sequence ID" value="NZ_JACCAC010000001.1"/>
</dbReference>
<dbReference type="GO" id="GO:0000271">
    <property type="term" value="P:polysaccharide biosynthetic process"/>
    <property type="evidence" value="ECO:0007669"/>
    <property type="project" value="InterPro"/>
</dbReference>
<evidence type="ECO:0000313" key="6">
    <source>
        <dbReference type="Proteomes" id="UP000544110"/>
    </source>
</evidence>